<feature type="transmembrane region" description="Helical" evidence="1">
    <location>
        <begin position="47"/>
        <end position="67"/>
    </location>
</feature>
<dbReference type="Pfam" id="PF06197">
    <property type="entry name" value="DUF998"/>
    <property type="match status" value="1"/>
</dbReference>
<feature type="transmembrane region" description="Helical" evidence="1">
    <location>
        <begin position="144"/>
        <end position="166"/>
    </location>
</feature>
<accession>A0ABW4SZX2</accession>
<protein>
    <submittedName>
        <fullName evidence="2">DUF998 domain-containing protein</fullName>
    </submittedName>
</protein>
<reference evidence="3" key="1">
    <citation type="journal article" date="2019" name="Int. J. Syst. Evol. Microbiol.">
        <title>The Global Catalogue of Microorganisms (GCM) 10K type strain sequencing project: providing services to taxonomists for standard genome sequencing and annotation.</title>
        <authorList>
            <consortium name="The Broad Institute Genomics Platform"/>
            <consortium name="The Broad Institute Genome Sequencing Center for Infectious Disease"/>
            <person name="Wu L."/>
            <person name="Ma J."/>
        </authorList>
    </citation>
    <scope>NUCLEOTIDE SEQUENCE [LARGE SCALE GENOMIC DNA]</scope>
    <source>
        <strain evidence="3">ICMP 6774ER</strain>
    </source>
</reference>
<keyword evidence="1" id="KW-0472">Membrane</keyword>
<keyword evidence="1" id="KW-0812">Transmembrane</keyword>
<feature type="transmembrane region" description="Helical" evidence="1">
    <location>
        <begin position="113"/>
        <end position="132"/>
    </location>
</feature>
<keyword evidence="1" id="KW-1133">Transmembrane helix</keyword>
<evidence type="ECO:0000256" key="1">
    <source>
        <dbReference type="SAM" id="Phobius"/>
    </source>
</evidence>
<evidence type="ECO:0000313" key="3">
    <source>
        <dbReference type="Proteomes" id="UP001597368"/>
    </source>
</evidence>
<sequence>MRVMRACGVAGAVLFVLAFLVEGATRGDGYDPLRHPVSSLAIGAQGWTQTANFLLTGLLMLAFAISLRGTSRWGFALMTAFAVGLVGAGLFVTDPVNGYPQGAPATSTTAGTLHDLFSLLVFAGLPAACFVYGRRFAGWGRPGWAAYSIATGVLFIAGFLITGAGFSGADGLSGIAGLLQRLTLVIGLTWVALLGSGVRTVYRT</sequence>
<feature type="transmembrane region" description="Helical" evidence="1">
    <location>
        <begin position="178"/>
        <end position="202"/>
    </location>
</feature>
<proteinExistence type="predicted"/>
<name>A0ABW4SZX2_9ACTN</name>
<gene>
    <name evidence="2" type="ORF">ACFSKW_27435</name>
</gene>
<organism evidence="2 3">
    <name type="scientific">Nonomuraea mangrovi</name>
    <dbReference type="NCBI Taxonomy" id="2316207"/>
    <lineage>
        <taxon>Bacteria</taxon>
        <taxon>Bacillati</taxon>
        <taxon>Actinomycetota</taxon>
        <taxon>Actinomycetes</taxon>
        <taxon>Streptosporangiales</taxon>
        <taxon>Streptosporangiaceae</taxon>
        <taxon>Nonomuraea</taxon>
    </lineage>
</organism>
<dbReference type="EMBL" id="JBHUFV010000041">
    <property type="protein sequence ID" value="MFD1935213.1"/>
    <property type="molecule type" value="Genomic_DNA"/>
</dbReference>
<comment type="caution">
    <text evidence="2">The sequence shown here is derived from an EMBL/GenBank/DDBJ whole genome shotgun (WGS) entry which is preliminary data.</text>
</comment>
<evidence type="ECO:0000313" key="2">
    <source>
        <dbReference type="EMBL" id="MFD1935213.1"/>
    </source>
</evidence>
<dbReference type="RefSeq" id="WP_379575333.1">
    <property type="nucleotide sequence ID" value="NZ_JBHUFV010000041.1"/>
</dbReference>
<dbReference type="InterPro" id="IPR009339">
    <property type="entry name" value="DUF998"/>
</dbReference>
<feature type="transmembrane region" description="Helical" evidence="1">
    <location>
        <begin position="74"/>
        <end position="93"/>
    </location>
</feature>
<dbReference type="Proteomes" id="UP001597368">
    <property type="component" value="Unassembled WGS sequence"/>
</dbReference>
<keyword evidence="3" id="KW-1185">Reference proteome</keyword>